<dbReference type="InterPro" id="IPR035906">
    <property type="entry name" value="MetI-like_sf"/>
</dbReference>
<evidence type="ECO:0000259" key="9">
    <source>
        <dbReference type="PROSITE" id="PS50928"/>
    </source>
</evidence>
<keyword evidence="5 8" id="KW-0812">Transmembrane</keyword>
<keyword evidence="6 8" id="KW-1133">Transmembrane helix</keyword>
<keyword evidence="3 8" id="KW-0813">Transport</keyword>
<name>A0ABS4GT02_9BACL</name>
<gene>
    <name evidence="10" type="ORF">J2Z37_003168</name>
</gene>
<dbReference type="PROSITE" id="PS50928">
    <property type="entry name" value="ABC_TM1"/>
    <property type="match status" value="1"/>
</dbReference>
<keyword evidence="4" id="KW-1003">Cell membrane</keyword>
<evidence type="ECO:0000256" key="3">
    <source>
        <dbReference type="ARBA" id="ARBA00022448"/>
    </source>
</evidence>
<dbReference type="Pfam" id="PF00528">
    <property type="entry name" value="BPD_transp_1"/>
    <property type="match status" value="1"/>
</dbReference>
<evidence type="ECO:0000256" key="8">
    <source>
        <dbReference type="RuleBase" id="RU363032"/>
    </source>
</evidence>
<protein>
    <submittedName>
        <fullName evidence="10">Spermidine/putrescine transport system permease protein</fullName>
    </submittedName>
</protein>
<dbReference type="Gene3D" id="1.10.3720.10">
    <property type="entry name" value="MetI-like"/>
    <property type="match status" value="1"/>
</dbReference>
<evidence type="ECO:0000256" key="7">
    <source>
        <dbReference type="ARBA" id="ARBA00023136"/>
    </source>
</evidence>
<keyword evidence="11" id="KW-1185">Reference proteome</keyword>
<dbReference type="RefSeq" id="WP_209811174.1">
    <property type="nucleotide sequence ID" value="NZ_JAGGKT010000009.1"/>
</dbReference>
<dbReference type="CDD" id="cd06261">
    <property type="entry name" value="TM_PBP2"/>
    <property type="match status" value="1"/>
</dbReference>
<comment type="caution">
    <text evidence="10">The sequence shown here is derived from an EMBL/GenBank/DDBJ whole genome shotgun (WGS) entry which is preliminary data.</text>
</comment>
<feature type="transmembrane region" description="Helical" evidence="8">
    <location>
        <begin position="68"/>
        <end position="89"/>
    </location>
</feature>
<evidence type="ECO:0000313" key="11">
    <source>
        <dbReference type="Proteomes" id="UP001519343"/>
    </source>
</evidence>
<evidence type="ECO:0000313" key="10">
    <source>
        <dbReference type="EMBL" id="MBP1933157.1"/>
    </source>
</evidence>
<evidence type="ECO:0000256" key="4">
    <source>
        <dbReference type="ARBA" id="ARBA00022475"/>
    </source>
</evidence>
<comment type="similarity">
    <text evidence="2">Belongs to the binding-protein-dependent transport system permease family. CysTW subfamily.</text>
</comment>
<dbReference type="EMBL" id="JAGGKT010000009">
    <property type="protein sequence ID" value="MBP1933157.1"/>
    <property type="molecule type" value="Genomic_DNA"/>
</dbReference>
<evidence type="ECO:0000256" key="1">
    <source>
        <dbReference type="ARBA" id="ARBA00004651"/>
    </source>
</evidence>
<dbReference type="Proteomes" id="UP001519343">
    <property type="component" value="Unassembled WGS sequence"/>
</dbReference>
<organism evidence="10 11">
    <name type="scientific">Ammoniphilus resinae</name>
    <dbReference type="NCBI Taxonomy" id="861532"/>
    <lineage>
        <taxon>Bacteria</taxon>
        <taxon>Bacillati</taxon>
        <taxon>Bacillota</taxon>
        <taxon>Bacilli</taxon>
        <taxon>Bacillales</taxon>
        <taxon>Paenibacillaceae</taxon>
        <taxon>Aneurinibacillus group</taxon>
        <taxon>Ammoniphilus</taxon>
    </lineage>
</organism>
<feature type="transmembrane region" description="Helical" evidence="8">
    <location>
        <begin position="101"/>
        <end position="119"/>
    </location>
</feature>
<sequence>MWLKIRPYLLLMPAVGLTLLLFFGGLALGLLQSLGLFSISGGSSFTFEWYQTLLVDQAFWKSFWLSFYTAGISTLISAVLGILTALGLLRLSYKWQRMTQFALLVPHFIAGYVVILLFMQSGWVSRWLHAFGLIDSIEQFPILVNDPFGWGVILTYIWKETPFIALMVYPVLARIYQSWLEVAQTLGASRLSFFREIVLPLVLPAWLASALIVLAFTFSAFEVPYLLGVTFPETLSVFSYQTYLSGSLEERPLALAVNFLLAVATGFLGWIAYQWSKRWSVQGWKGW</sequence>
<evidence type="ECO:0000256" key="2">
    <source>
        <dbReference type="ARBA" id="ARBA00007069"/>
    </source>
</evidence>
<feature type="transmembrane region" description="Helical" evidence="8">
    <location>
        <begin position="197"/>
        <end position="221"/>
    </location>
</feature>
<dbReference type="PANTHER" id="PTHR42929:SF1">
    <property type="entry name" value="INNER MEMBRANE ABC TRANSPORTER PERMEASE PROTEIN YDCU-RELATED"/>
    <property type="match status" value="1"/>
</dbReference>
<keyword evidence="7 8" id="KW-0472">Membrane</keyword>
<comment type="subcellular location">
    <subcellularLocation>
        <location evidence="1 8">Cell membrane</location>
        <topology evidence="1 8">Multi-pass membrane protein</topology>
    </subcellularLocation>
</comment>
<reference evidence="10 11" key="1">
    <citation type="submission" date="2021-03" db="EMBL/GenBank/DDBJ databases">
        <title>Genomic Encyclopedia of Type Strains, Phase IV (KMG-IV): sequencing the most valuable type-strain genomes for metagenomic binning, comparative biology and taxonomic classification.</title>
        <authorList>
            <person name="Goeker M."/>
        </authorList>
    </citation>
    <scope>NUCLEOTIDE SEQUENCE [LARGE SCALE GENOMIC DNA]</scope>
    <source>
        <strain evidence="10 11">DSM 24738</strain>
    </source>
</reference>
<dbReference type="InterPro" id="IPR000515">
    <property type="entry name" value="MetI-like"/>
</dbReference>
<dbReference type="PANTHER" id="PTHR42929">
    <property type="entry name" value="INNER MEMBRANE ABC TRANSPORTER PERMEASE PROTEIN YDCU-RELATED-RELATED"/>
    <property type="match status" value="1"/>
</dbReference>
<dbReference type="SUPFAM" id="SSF161098">
    <property type="entry name" value="MetI-like"/>
    <property type="match status" value="1"/>
</dbReference>
<feature type="domain" description="ABC transmembrane type-1" evidence="9">
    <location>
        <begin position="63"/>
        <end position="272"/>
    </location>
</feature>
<accession>A0ABS4GT02</accession>
<feature type="transmembrane region" description="Helical" evidence="8">
    <location>
        <begin position="156"/>
        <end position="176"/>
    </location>
</feature>
<proteinExistence type="inferred from homology"/>
<evidence type="ECO:0000256" key="5">
    <source>
        <dbReference type="ARBA" id="ARBA00022692"/>
    </source>
</evidence>
<feature type="transmembrane region" description="Helical" evidence="8">
    <location>
        <begin position="253"/>
        <end position="273"/>
    </location>
</feature>
<evidence type="ECO:0000256" key="6">
    <source>
        <dbReference type="ARBA" id="ARBA00022989"/>
    </source>
</evidence>